<proteinExistence type="predicted"/>
<sequence length="77" mass="8673">MKVLSLLAEAKVAAPREMRNTTMVRNRADATTRRLRSGLPVISHFLYQAAVILGNCGKRNTIVYQRVNFSLTRRKAA</sequence>
<comment type="caution">
    <text evidence="1">The sequence shown here is derived from an EMBL/GenBank/DDBJ whole genome shotgun (WGS) entry which is preliminary data.</text>
</comment>
<name>A0A9X1P5G0_9HYPH</name>
<organism evidence="1 2">
    <name type="scientific">Jiella avicenniae</name>
    <dbReference type="NCBI Taxonomy" id="2907202"/>
    <lineage>
        <taxon>Bacteria</taxon>
        <taxon>Pseudomonadati</taxon>
        <taxon>Pseudomonadota</taxon>
        <taxon>Alphaproteobacteria</taxon>
        <taxon>Hyphomicrobiales</taxon>
        <taxon>Aurantimonadaceae</taxon>
        <taxon>Jiella</taxon>
    </lineage>
</organism>
<dbReference type="AlphaFoldDB" id="A0A9X1P5G0"/>
<evidence type="ECO:0000313" key="1">
    <source>
        <dbReference type="EMBL" id="MCE7030863.1"/>
    </source>
</evidence>
<accession>A0A9X1P5G0</accession>
<dbReference type="Proteomes" id="UP001139035">
    <property type="component" value="Unassembled WGS sequence"/>
</dbReference>
<evidence type="ECO:0000313" key="2">
    <source>
        <dbReference type="Proteomes" id="UP001139035"/>
    </source>
</evidence>
<keyword evidence="2" id="KW-1185">Reference proteome</keyword>
<reference evidence="1" key="1">
    <citation type="submission" date="2022-01" db="EMBL/GenBank/DDBJ databases">
        <title>Jiella avicenniae sp. nov., a novel endophytic bacterium isolated from bark of Avicennia marina.</title>
        <authorList>
            <person name="Tuo L."/>
        </authorList>
    </citation>
    <scope>NUCLEOTIDE SEQUENCE</scope>
    <source>
        <strain evidence="1">CBK1P-4</strain>
    </source>
</reference>
<protein>
    <submittedName>
        <fullName evidence="1">Uncharacterized protein</fullName>
    </submittedName>
</protein>
<dbReference type="EMBL" id="JAJUWU010000031">
    <property type="protein sequence ID" value="MCE7030863.1"/>
    <property type="molecule type" value="Genomic_DNA"/>
</dbReference>
<gene>
    <name evidence="1" type="ORF">LZD57_22995</name>
</gene>